<evidence type="ECO:0000256" key="8">
    <source>
        <dbReference type="ARBA" id="ARBA00022806"/>
    </source>
</evidence>
<dbReference type="Gene3D" id="3.40.50.300">
    <property type="entry name" value="P-loop containing nucleotide triphosphate hydrolases"/>
    <property type="match status" value="2"/>
</dbReference>
<dbReference type="InterPro" id="IPR014001">
    <property type="entry name" value="Helicase_ATP-bd"/>
</dbReference>
<dbReference type="FunFam" id="3.40.50.300:FF:000156">
    <property type="entry name" value="ATP-dependent DNA helicase recQ"/>
    <property type="match status" value="1"/>
</dbReference>
<reference evidence="20 21" key="1">
    <citation type="submission" date="2016-10" db="EMBL/GenBank/DDBJ databases">
        <authorList>
            <person name="de Groot N.N."/>
        </authorList>
    </citation>
    <scope>NUCLEOTIDE SEQUENCE [LARGE SCALE GENOMIC DNA]</scope>
    <source>
        <strain evidence="20 21">Nm22</strain>
    </source>
</reference>
<comment type="catalytic activity">
    <reaction evidence="15">
        <text>Couples ATP hydrolysis with the unwinding of duplex DNA by translocating in the 3'-5' direction.</text>
        <dbReference type="EC" id="5.6.2.4"/>
    </reaction>
</comment>
<comment type="cofactor">
    <cofactor evidence="2">
        <name>Zn(2+)</name>
        <dbReference type="ChEBI" id="CHEBI:29105"/>
    </cofactor>
</comment>
<dbReference type="GO" id="GO:0005524">
    <property type="term" value="F:ATP binding"/>
    <property type="evidence" value="ECO:0007669"/>
    <property type="project" value="UniProtKB-KW"/>
</dbReference>
<dbReference type="InterPro" id="IPR001650">
    <property type="entry name" value="Helicase_C-like"/>
</dbReference>
<dbReference type="RefSeq" id="WP_245738905.1">
    <property type="nucleotide sequence ID" value="NZ_FOCP01000014.1"/>
</dbReference>
<evidence type="ECO:0000256" key="5">
    <source>
        <dbReference type="ARBA" id="ARBA00022741"/>
    </source>
</evidence>
<keyword evidence="11" id="KW-0238">DNA-binding</keyword>
<evidence type="ECO:0000256" key="2">
    <source>
        <dbReference type="ARBA" id="ARBA00001947"/>
    </source>
</evidence>
<dbReference type="GO" id="GO:0006260">
    <property type="term" value="P:DNA replication"/>
    <property type="evidence" value="ECO:0007669"/>
    <property type="project" value="InterPro"/>
</dbReference>
<keyword evidence="9" id="KW-0862">Zinc</keyword>
<dbReference type="Pfam" id="PF09382">
    <property type="entry name" value="RQC"/>
    <property type="match status" value="1"/>
</dbReference>
<dbReference type="GO" id="GO:0043138">
    <property type="term" value="F:3'-5' DNA helicase activity"/>
    <property type="evidence" value="ECO:0007669"/>
    <property type="project" value="UniProtKB-EC"/>
</dbReference>
<dbReference type="FunFam" id="3.40.50.300:FF:000296">
    <property type="entry name" value="ATP-dependent DNA helicase RecQ"/>
    <property type="match status" value="1"/>
</dbReference>
<evidence type="ECO:0000256" key="13">
    <source>
        <dbReference type="ARBA" id="ARBA00023204"/>
    </source>
</evidence>
<evidence type="ECO:0000256" key="15">
    <source>
        <dbReference type="ARBA" id="ARBA00034617"/>
    </source>
</evidence>
<accession>A0A1H8FR67</accession>
<evidence type="ECO:0000256" key="16">
    <source>
        <dbReference type="NCBIfam" id="TIGR01389"/>
    </source>
</evidence>
<evidence type="ECO:0000313" key="20">
    <source>
        <dbReference type="EMBL" id="SEN34176.1"/>
    </source>
</evidence>
<keyword evidence="7" id="KW-0378">Hydrolase</keyword>
<dbReference type="NCBIfam" id="TIGR00614">
    <property type="entry name" value="recQ_fam"/>
    <property type="match status" value="1"/>
</dbReference>
<dbReference type="GO" id="GO:0009378">
    <property type="term" value="F:four-way junction helicase activity"/>
    <property type="evidence" value="ECO:0007669"/>
    <property type="project" value="TreeGrafter"/>
</dbReference>
<dbReference type="Gene3D" id="1.10.150.80">
    <property type="entry name" value="HRDC domain"/>
    <property type="match status" value="1"/>
</dbReference>
<feature type="domain" description="Helicase ATP-binding" evidence="18">
    <location>
        <begin position="41"/>
        <end position="209"/>
    </location>
</feature>
<keyword evidence="5" id="KW-0547">Nucleotide-binding</keyword>
<dbReference type="PROSITE" id="PS51194">
    <property type="entry name" value="HELICASE_CTER"/>
    <property type="match status" value="1"/>
</dbReference>
<evidence type="ECO:0000259" key="18">
    <source>
        <dbReference type="PROSITE" id="PS51192"/>
    </source>
</evidence>
<dbReference type="Proteomes" id="UP000199459">
    <property type="component" value="Unassembled WGS sequence"/>
</dbReference>
<dbReference type="SUPFAM" id="SSF52540">
    <property type="entry name" value="P-loop containing nucleoside triphosphate hydrolases"/>
    <property type="match status" value="2"/>
</dbReference>
<dbReference type="Pfam" id="PF00271">
    <property type="entry name" value="Helicase_C"/>
    <property type="match status" value="1"/>
</dbReference>
<keyword evidence="8 20" id="KW-0347">Helicase</keyword>
<dbReference type="InterPro" id="IPR027417">
    <property type="entry name" value="P-loop_NTPase"/>
</dbReference>
<dbReference type="GO" id="GO:0006281">
    <property type="term" value="P:DNA repair"/>
    <property type="evidence" value="ECO:0007669"/>
    <property type="project" value="UniProtKB-KW"/>
</dbReference>
<keyword evidence="12" id="KW-0233">DNA recombination</keyword>
<name>A0A1H8FR67_9PROT</name>
<protein>
    <recommendedName>
        <fullName evidence="16">DNA helicase RecQ</fullName>
        <ecNumber evidence="16">5.6.2.4</ecNumber>
    </recommendedName>
</protein>
<dbReference type="GO" id="GO:0016787">
    <property type="term" value="F:hydrolase activity"/>
    <property type="evidence" value="ECO:0007669"/>
    <property type="project" value="UniProtKB-KW"/>
</dbReference>
<dbReference type="GO" id="GO:0046872">
    <property type="term" value="F:metal ion binding"/>
    <property type="evidence" value="ECO:0007669"/>
    <property type="project" value="UniProtKB-KW"/>
</dbReference>
<dbReference type="GO" id="GO:0005737">
    <property type="term" value="C:cytoplasm"/>
    <property type="evidence" value="ECO:0007669"/>
    <property type="project" value="TreeGrafter"/>
</dbReference>
<organism evidence="20 21">
    <name type="scientific">Nitrosomonas marina</name>
    <dbReference type="NCBI Taxonomy" id="917"/>
    <lineage>
        <taxon>Bacteria</taxon>
        <taxon>Pseudomonadati</taxon>
        <taxon>Pseudomonadota</taxon>
        <taxon>Betaproteobacteria</taxon>
        <taxon>Nitrosomonadales</taxon>
        <taxon>Nitrosomonadaceae</taxon>
        <taxon>Nitrosomonas</taxon>
    </lineage>
</organism>
<dbReference type="FunFam" id="1.10.10.10:FF:000175">
    <property type="entry name" value="ATP-dependent DNA helicase RecQ"/>
    <property type="match status" value="1"/>
</dbReference>
<dbReference type="SMART" id="SM00341">
    <property type="entry name" value="HRDC"/>
    <property type="match status" value="1"/>
</dbReference>
<dbReference type="SMART" id="SM00956">
    <property type="entry name" value="RQC"/>
    <property type="match status" value="1"/>
</dbReference>
<dbReference type="InterPro" id="IPR018982">
    <property type="entry name" value="RQC_domain"/>
</dbReference>
<evidence type="ECO:0000256" key="9">
    <source>
        <dbReference type="ARBA" id="ARBA00022833"/>
    </source>
</evidence>
<gene>
    <name evidence="20" type="ORF">SAMN05216325_11445</name>
</gene>
<evidence type="ECO:0000259" key="19">
    <source>
        <dbReference type="PROSITE" id="PS51194"/>
    </source>
</evidence>
<dbReference type="GO" id="GO:0003677">
    <property type="term" value="F:DNA binding"/>
    <property type="evidence" value="ECO:0007669"/>
    <property type="project" value="UniProtKB-KW"/>
</dbReference>
<evidence type="ECO:0000256" key="12">
    <source>
        <dbReference type="ARBA" id="ARBA00023172"/>
    </source>
</evidence>
<dbReference type="SMART" id="SM00487">
    <property type="entry name" value="DEXDc"/>
    <property type="match status" value="1"/>
</dbReference>
<evidence type="ECO:0000256" key="11">
    <source>
        <dbReference type="ARBA" id="ARBA00023125"/>
    </source>
</evidence>
<dbReference type="AlphaFoldDB" id="A0A1H8FR67"/>
<dbReference type="InterPro" id="IPR010997">
    <property type="entry name" value="HRDC-like_sf"/>
</dbReference>
<dbReference type="EMBL" id="FOCP01000014">
    <property type="protein sequence ID" value="SEN34176.1"/>
    <property type="molecule type" value="Genomic_DNA"/>
</dbReference>
<dbReference type="Gene3D" id="1.10.10.10">
    <property type="entry name" value="Winged helix-like DNA-binding domain superfamily/Winged helix DNA-binding domain"/>
    <property type="match status" value="1"/>
</dbReference>
<evidence type="ECO:0000313" key="21">
    <source>
        <dbReference type="Proteomes" id="UP000199459"/>
    </source>
</evidence>
<proteinExistence type="inferred from homology"/>
<dbReference type="Pfam" id="PF00570">
    <property type="entry name" value="HRDC"/>
    <property type="match status" value="1"/>
</dbReference>
<keyword evidence="6" id="KW-0227">DNA damage</keyword>
<evidence type="ECO:0000256" key="1">
    <source>
        <dbReference type="ARBA" id="ARBA00001946"/>
    </source>
</evidence>
<evidence type="ECO:0000256" key="3">
    <source>
        <dbReference type="ARBA" id="ARBA00005446"/>
    </source>
</evidence>
<comment type="cofactor">
    <cofactor evidence="1">
        <name>Mg(2+)</name>
        <dbReference type="ChEBI" id="CHEBI:18420"/>
    </cofactor>
</comment>
<dbReference type="PANTHER" id="PTHR13710">
    <property type="entry name" value="DNA HELICASE RECQ FAMILY MEMBER"/>
    <property type="match status" value="1"/>
</dbReference>
<dbReference type="CDD" id="cd18794">
    <property type="entry name" value="SF2_C_RecQ"/>
    <property type="match status" value="1"/>
</dbReference>
<dbReference type="InterPro" id="IPR044876">
    <property type="entry name" value="HRDC_dom_sf"/>
</dbReference>
<dbReference type="EC" id="5.6.2.4" evidence="16"/>
<dbReference type="CDD" id="cd17920">
    <property type="entry name" value="DEXHc_RecQ"/>
    <property type="match status" value="1"/>
</dbReference>
<comment type="similarity">
    <text evidence="3">Belongs to the helicase family. RecQ subfamily.</text>
</comment>
<dbReference type="PANTHER" id="PTHR13710:SF105">
    <property type="entry name" value="ATP-DEPENDENT DNA HELICASE Q1"/>
    <property type="match status" value="1"/>
</dbReference>
<dbReference type="InterPro" id="IPR032284">
    <property type="entry name" value="RecQ_Zn-bd"/>
</dbReference>
<dbReference type="GO" id="GO:0043590">
    <property type="term" value="C:bacterial nucleoid"/>
    <property type="evidence" value="ECO:0007669"/>
    <property type="project" value="TreeGrafter"/>
</dbReference>
<feature type="domain" description="HRDC" evidence="17">
    <location>
        <begin position="543"/>
        <end position="616"/>
    </location>
</feature>
<evidence type="ECO:0000256" key="6">
    <source>
        <dbReference type="ARBA" id="ARBA00022763"/>
    </source>
</evidence>
<keyword evidence="4" id="KW-0479">Metal-binding</keyword>
<dbReference type="InterPro" id="IPR011545">
    <property type="entry name" value="DEAD/DEAH_box_helicase_dom"/>
</dbReference>
<dbReference type="SUPFAM" id="SSF47819">
    <property type="entry name" value="HRDC-like"/>
    <property type="match status" value="1"/>
</dbReference>
<sequence length="616" mass="69367">MTTQRVEHESHELRQYMLHALNILKEVFGYPAFRGQQADVIEHLVNGNDCLVLMPTGGGKSLCYQIPALMRKGVAIVVSPLISLMQNQVAALNEVGIDAAVLNSALPVEEAQAVEQKLLAGDYDLLYVAPERLLTRRFLDLIARIQLALFAIDEAHCVSQWGHDFRPEYRQLNVLHTRFPDVPRIALTATADDVTRKEIIERLALDDAEIFLSSFDRPNIHYQIVDKVNSKQQLLSFIRSEHLHDAGIVYCLSRKKTEDTAAWLNAHGINALAYHAGMSPHQRALNQEIFLREDNIVMVATIAFGMGIDKPDARFVAHMDMPKSIEGYYQETGRAGRDGQKANAWMAYGLNDVIQQRRMIEESEAQTQFKQIATKKLEAMLALCETTTCRRAYLLDYFGESITFTACGNCDVCLNPPDSWDATIVVQKALSCVYRTGQQFGAGHLIDVLRGNQTIQVTHWKHECISTFGIGKDLPVKTWRAIFRQLIALGLLTTDNDGYGALCLTNASRAVLKGQQKVFLRQQREHKKSLQKKQPVNNISTLDQSAQQLLDQLRDWRAKTAREHGVPAYVIFHDATLKELVRLSPQNRDELLRVAGVGAHKLDKYGDQLIEILCNT</sequence>
<keyword evidence="10" id="KW-0067">ATP-binding</keyword>
<dbReference type="Pfam" id="PF16124">
    <property type="entry name" value="RecQ_Zn_bind"/>
    <property type="match status" value="1"/>
</dbReference>
<evidence type="ECO:0000256" key="10">
    <source>
        <dbReference type="ARBA" id="ARBA00022840"/>
    </source>
</evidence>
<evidence type="ECO:0000256" key="4">
    <source>
        <dbReference type="ARBA" id="ARBA00022723"/>
    </source>
</evidence>
<keyword evidence="13" id="KW-0234">DNA repair</keyword>
<dbReference type="SMART" id="SM00490">
    <property type="entry name" value="HELICc"/>
    <property type="match status" value="1"/>
</dbReference>
<dbReference type="InterPro" id="IPR006293">
    <property type="entry name" value="DNA_helicase_ATP-dep_RecQ_bac"/>
</dbReference>
<dbReference type="InterPro" id="IPR036388">
    <property type="entry name" value="WH-like_DNA-bd_sf"/>
</dbReference>
<dbReference type="PROSITE" id="PS51192">
    <property type="entry name" value="HELICASE_ATP_BIND_1"/>
    <property type="match status" value="1"/>
</dbReference>
<dbReference type="Pfam" id="PF00270">
    <property type="entry name" value="DEAD"/>
    <property type="match status" value="1"/>
</dbReference>
<dbReference type="GO" id="GO:0030894">
    <property type="term" value="C:replisome"/>
    <property type="evidence" value="ECO:0007669"/>
    <property type="project" value="TreeGrafter"/>
</dbReference>
<evidence type="ECO:0000256" key="14">
    <source>
        <dbReference type="ARBA" id="ARBA00023235"/>
    </source>
</evidence>
<keyword evidence="14" id="KW-0413">Isomerase</keyword>
<evidence type="ECO:0000256" key="7">
    <source>
        <dbReference type="ARBA" id="ARBA00022801"/>
    </source>
</evidence>
<dbReference type="NCBIfam" id="TIGR01389">
    <property type="entry name" value="recQ"/>
    <property type="match status" value="1"/>
</dbReference>
<dbReference type="GO" id="GO:0009432">
    <property type="term" value="P:SOS response"/>
    <property type="evidence" value="ECO:0007669"/>
    <property type="project" value="UniProtKB-UniRule"/>
</dbReference>
<dbReference type="PROSITE" id="PS50967">
    <property type="entry name" value="HRDC"/>
    <property type="match status" value="1"/>
</dbReference>
<dbReference type="InterPro" id="IPR004589">
    <property type="entry name" value="DNA_helicase_ATP-dep_RecQ"/>
</dbReference>
<evidence type="ECO:0000259" key="17">
    <source>
        <dbReference type="PROSITE" id="PS50967"/>
    </source>
</evidence>
<feature type="domain" description="Helicase C-terminal" evidence="19">
    <location>
        <begin position="230"/>
        <end position="380"/>
    </location>
</feature>
<dbReference type="GO" id="GO:0006310">
    <property type="term" value="P:DNA recombination"/>
    <property type="evidence" value="ECO:0007669"/>
    <property type="project" value="UniProtKB-UniRule"/>
</dbReference>
<dbReference type="InterPro" id="IPR002121">
    <property type="entry name" value="HRDC_dom"/>
</dbReference>
<dbReference type="STRING" id="917.SAMN05216326_11444"/>